<evidence type="ECO:0000313" key="3">
    <source>
        <dbReference type="Proteomes" id="UP000242287"/>
    </source>
</evidence>
<dbReference type="OrthoDB" id="529205at2759"/>
<dbReference type="Proteomes" id="UP000242287">
    <property type="component" value="Unassembled WGS sequence"/>
</dbReference>
<reference evidence="2 3" key="1">
    <citation type="submission" date="2014-02" db="EMBL/GenBank/DDBJ databases">
        <title>Transposable element dynamics among asymbiotic and ectomycorrhizal Amanita fungi.</title>
        <authorList>
            <consortium name="DOE Joint Genome Institute"/>
            <person name="Hess J."/>
            <person name="Skrede I."/>
            <person name="Wolfe B."/>
            <person name="LaButti K."/>
            <person name="Ohm R.A."/>
            <person name="Grigoriev I.V."/>
            <person name="Pringle A."/>
        </authorList>
    </citation>
    <scope>NUCLEOTIDE SEQUENCE [LARGE SCALE GENOMIC DNA]</scope>
    <source>
        <strain evidence="2 3">SKay4041</strain>
    </source>
</reference>
<gene>
    <name evidence="2" type="ORF">AMATHDRAFT_49912</name>
</gene>
<evidence type="ECO:0000256" key="1">
    <source>
        <dbReference type="SAM" id="MobiDB-lite"/>
    </source>
</evidence>
<proteinExistence type="predicted"/>
<name>A0A2A9NJS9_9AGAR</name>
<feature type="region of interest" description="Disordered" evidence="1">
    <location>
        <begin position="139"/>
        <end position="199"/>
    </location>
</feature>
<evidence type="ECO:0000313" key="2">
    <source>
        <dbReference type="EMBL" id="PFH47962.1"/>
    </source>
</evidence>
<protein>
    <submittedName>
        <fullName evidence="2">Uncharacterized protein</fullName>
    </submittedName>
</protein>
<dbReference type="AlphaFoldDB" id="A0A2A9NJS9"/>
<feature type="compositionally biased region" description="Basic and acidic residues" evidence="1">
    <location>
        <begin position="164"/>
        <end position="199"/>
    </location>
</feature>
<sequence length="199" mass="22100">MASRSLYRLTTTRCARRVSIPKVIRNVTTSTMHDNDPELLEIEKRRNLSKTQHRTSTPHAHAPGWNESLATESEASVKADKASATSDLQSKTIEYIRARHSSDEGVEPTTADYARDEVMGPLSGAQGREDVADIDSERHVESTVRRAPSVEAFSAGADTMIDETTIHEETSETVKQKTHREEPTPSEENVRADQGKTWG</sequence>
<dbReference type="STRING" id="703135.A0A2A9NJS9"/>
<dbReference type="EMBL" id="KZ302083">
    <property type="protein sequence ID" value="PFH47962.1"/>
    <property type="molecule type" value="Genomic_DNA"/>
</dbReference>
<feature type="region of interest" description="Disordered" evidence="1">
    <location>
        <begin position="48"/>
        <end position="86"/>
    </location>
</feature>
<accession>A0A2A9NJS9</accession>
<organism evidence="2 3">
    <name type="scientific">Amanita thiersii Skay4041</name>
    <dbReference type="NCBI Taxonomy" id="703135"/>
    <lineage>
        <taxon>Eukaryota</taxon>
        <taxon>Fungi</taxon>
        <taxon>Dikarya</taxon>
        <taxon>Basidiomycota</taxon>
        <taxon>Agaricomycotina</taxon>
        <taxon>Agaricomycetes</taxon>
        <taxon>Agaricomycetidae</taxon>
        <taxon>Agaricales</taxon>
        <taxon>Pluteineae</taxon>
        <taxon>Amanitaceae</taxon>
        <taxon>Amanita</taxon>
    </lineage>
</organism>
<keyword evidence="3" id="KW-1185">Reference proteome</keyword>